<dbReference type="Gene3D" id="3.40.50.300">
    <property type="entry name" value="P-loop containing nucleotide triphosphate hydrolases"/>
    <property type="match status" value="1"/>
</dbReference>
<organism evidence="1 2">
    <name type="scientific">Nocardia pulmonis</name>
    <dbReference type="NCBI Taxonomy" id="2951408"/>
    <lineage>
        <taxon>Bacteria</taxon>
        <taxon>Bacillati</taxon>
        <taxon>Actinomycetota</taxon>
        <taxon>Actinomycetes</taxon>
        <taxon>Mycobacteriales</taxon>
        <taxon>Nocardiaceae</taxon>
        <taxon>Nocardia</taxon>
    </lineage>
</organism>
<comment type="caution">
    <text evidence="1">The sequence shown here is derived from an EMBL/GenBank/DDBJ whole genome shotgun (WGS) entry which is preliminary data.</text>
</comment>
<dbReference type="InterPro" id="IPR008868">
    <property type="entry name" value="TniB"/>
</dbReference>
<evidence type="ECO:0000313" key="2">
    <source>
        <dbReference type="Proteomes" id="UP001139157"/>
    </source>
</evidence>
<protein>
    <submittedName>
        <fullName evidence="1">TniB family NTP-binding protein</fullName>
    </submittedName>
</protein>
<proteinExistence type="predicted"/>
<dbReference type="Pfam" id="PF05621">
    <property type="entry name" value="TniB"/>
    <property type="match status" value="1"/>
</dbReference>
<evidence type="ECO:0000313" key="1">
    <source>
        <dbReference type="EMBL" id="MCM6772416.1"/>
    </source>
</evidence>
<sequence length="344" mass="39187">MAPPITRELWYEHCYTEPMPLGDGAPMPMRNLRKLSAEQRAVYDTTRRLYIDDERVYQTANIAAIEKQTRRMLDRSRSKTSVVRRGLRISGPSTTGKSTAIIHVGKRLERSLRKRCDREHDRSFVPIAYITISDINNANKLWFAFAQFYGIELPKRGTIEERMYIISALMRDLGTRFVLVDEVHHLDLRKSQGAETANALKRLAEHTDTSMIYSGIDLDTAPLFTGRAGEQWRKRTIPYDMQACSLDAPTRRAEWIQLVKSFAGDLPLCDYRPEDLTPLAEYLFHRTGGMVGSLRQLLTDAACEAIDTGTEKITRTLLDGVSLDQDADSYASTHHDYTDPGQPR</sequence>
<name>A0A9X2E2G4_9NOCA</name>
<dbReference type="EMBL" id="JAMRXG010000001">
    <property type="protein sequence ID" value="MCM6772416.1"/>
    <property type="molecule type" value="Genomic_DNA"/>
</dbReference>
<gene>
    <name evidence="1" type="ORF">NDR86_02895</name>
</gene>
<dbReference type="Proteomes" id="UP001139157">
    <property type="component" value="Unassembled WGS sequence"/>
</dbReference>
<accession>A0A9X2E2G4</accession>
<keyword evidence="2" id="KW-1185">Reference proteome</keyword>
<dbReference type="AlphaFoldDB" id="A0A9X2E2G4"/>
<dbReference type="InterPro" id="IPR027417">
    <property type="entry name" value="P-loop_NTPase"/>
</dbReference>
<dbReference type="RefSeq" id="WP_251909272.1">
    <property type="nucleotide sequence ID" value="NZ_JAMRXG010000001.1"/>
</dbReference>
<reference evidence="1" key="1">
    <citation type="submission" date="2022-06" db="EMBL/GenBank/DDBJ databases">
        <title>Novel species in genus nocardia.</title>
        <authorList>
            <person name="Li F."/>
        </authorList>
    </citation>
    <scope>NUCLEOTIDE SEQUENCE</scope>
    <source>
        <strain evidence="1">CDC141</strain>
    </source>
</reference>
<dbReference type="SUPFAM" id="SSF52540">
    <property type="entry name" value="P-loop containing nucleoside triphosphate hydrolases"/>
    <property type="match status" value="1"/>
</dbReference>